<protein>
    <recommendedName>
        <fullName evidence="3">Transcriptional regulator</fullName>
    </recommendedName>
</protein>
<evidence type="ECO:0000313" key="1">
    <source>
        <dbReference type="EMBL" id="ATA54567.1"/>
    </source>
</evidence>
<reference evidence="1 2" key="1">
    <citation type="submission" date="2017-09" db="EMBL/GenBank/DDBJ databases">
        <title>The diverse metabolic capabilities of V. boronicumulans make it an excellent choice for continued studies on novel biodegradation.</title>
        <authorList>
            <person name="Sun S."/>
        </authorList>
    </citation>
    <scope>NUCLEOTIDE SEQUENCE [LARGE SCALE GENOMIC DNA]</scope>
    <source>
        <strain evidence="1 2">J1</strain>
    </source>
</reference>
<dbReference type="Proteomes" id="UP000217154">
    <property type="component" value="Chromosome"/>
</dbReference>
<evidence type="ECO:0000313" key="2">
    <source>
        <dbReference type="Proteomes" id="UP000217154"/>
    </source>
</evidence>
<dbReference type="RefSeq" id="WP_095745150.1">
    <property type="nucleotide sequence ID" value="NZ_CP023284.1"/>
</dbReference>
<dbReference type="AlphaFoldDB" id="A0A250DJL2"/>
<organism evidence="1 2">
    <name type="scientific">Variovorax boronicumulans</name>
    <dbReference type="NCBI Taxonomy" id="436515"/>
    <lineage>
        <taxon>Bacteria</taxon>
        <taxon>Pseudomonadati</taxon>
        <taxon>Pseudomonadota</taxon>
        <taxon>Betaproteobacteria</taxon>
        <taxon>Burkholderiales</taxon>
        <taxon>Comamonadaceae</taxon>
        <taxon>Variovorax</taxon>
    </lineage>
</organism>
<sequence>MNIRDAVRAMVHGYPGGIGSLAPRLPRKTASTLDKELRGAHGFKLGVDDAAEIAGMCFDLDTPEALDFATAFAERMGCLLIPLPRGVRPTNVQAARALAEHSRENAELLASVCETLADNKVTDNELRDAARNGAEVVKSVQQLLAALAELNLAGKPLGVE</sequence>
<dbReference type="EMBL" id="CP023284">
    <property type="protein sequence ID" value="ATA54567.1"/>
    <property type="molecule type" value="Genomic_DNA"/>
</dbReference>
<accession>A0A250DJL2</accession>
<dbReference type="KEGG" id="vbo:CKY39_16135"/>
<dbReference type="GO" id="GO:0003677">
    <property type="term" value="F:DNA binding"/>
    <property type="evidence" value="ECO:0007669"/>
    <property type="project" value="InterPro"/>
</dbReference>
<dbReference type="InterPro" id="IPR009679">
    <property type="entry name" value="Phage_186_CII-like"/>
</dbReference>
<dbReference type="Pfam" id="PF06892">
    <property type="entry name" value="Phage_CP76"/>
    <property type="match status" value="1"/>
</dbReference>
<gene>
    <name evidence="1" type="ORF">CKY39_16135</name>
</gene>
<proteinExistence type="predicted"/>
<evidence type="ECO:0008006" key="3">
    <source>
        <dbReference type="Google" id="ProtNLM"/>
    </source>
</evidence>
<name>A0A250DJL2_9BURK</name>